<dbReference type="Pfam" id="PF00512">
    <property type="entry name" value="HisKA"/>
    <property type="match status" value="1"/>
</dbReference>
<dbReference type="InterPro" id="IPR036097">
    <property type="entry name" value="HisK_dim/P_sf"/>
</dbReference>
<dbReference type="FunFam" id="3.30.450.20:FF:000136">
    <property type="entry name" value="Sensor histidine kinase/response regulator Fos-1"/>
    <property type="match status" value="1"/>
</dbReference>
<evidence type="ECO:0000259" key="13">
    <source>
        <dbReference type="PROSITE" id="PS50113"/>
    </source>
</evidence>
<evidence type="ECO:0000256" key="6">
    <source>
        <dbReference type="ARBA" id="ARBA00022679"/>
    </source>
</evidence>
<keyword evidence="7 14" id="KW-0418">Kinase</keyword>
<accession>A0AAF0DFT7</accession>
<dbReference type="PROSITE" id="PS50110">
    <property type="entry name" value="RESPONSE_REGULATORY"/>
    <property type="match status" value="1"/>
</dbReference>
<feature type="domain" description="Response regulatory" evidence="11">
    <location>
        <begin position="675"/>
        <end position="792"/>
    </location>
</feature>
<dbReference type="PRINTS" id="PR00344">
    <property type="entry name" value="BCTRLSENSOR"/>
</dbReference>
<dbReference type="SUPFAM" id="SSF55785">
    <property type="entry name" value="PYP-like sensor domain (PAS domain)"/>
    <property type="match status" value="1"/>
</dbReference>
<keyword evidence="4" id="KW-0963">Cytoplasm</keyword>
<keyword evidence="5 8" id="KW-0597">Phosphoprotein</keyword>
<dbReference type="SMART" id="SM00388">
    <property type="entry name" value="HisKA"/>
    <property type="match status" value="1"/>
</dbReference>
<sequence length="794" mass="88349">MSEDWQLLRPKEEEDTSDNKQNVGVVEIQSTRLKPDEAQQHQEHLLPPQPPQQQEEKPVQPPDGPLGITEQVSEVTLVEQISGLQISEEVVPESQTGSPEACDAAEETVQPLTPITPDSDTLESKKLEVENNKELFKTPIKPASDTFESKKPEAENNKELFKILSLTPIPTIILNSSLHVVHISDSHHQTFNVVKDEYLGQHICDLEPSKIPAPNAATVGDVIKTAISTQNVQLLNDVEDHHSQTYFRLRVTPIFEANVLLFVVLEALSITNSQLKSKVREHAYAMETFRVLVDTVSDYAIFMLDTKGYVTTWNAGAAILKGYTAEEIIGKHFSVFHGEEDRAKGKPAKELVLALHDGKVEDEGWRFRKDGSRFWANVTITPVHQFGHHVGFVKVTRDLTERKAAEARLIAAYDETSKLKSDFLANMSHEIRTPMNGVLGALSLLNNTDLSQQQREYTAIIEESTSVLLQLINDILDYSKLTSGSFSLTTDVFSVENVVNGVIQNCQPNHTDVEIKNIIDPNFPKHVRGDPLGFRQILQNLIGNAVKFTEKGYIHVRTDFTEDQKNNDYHVTVEVIDSGIGVADESMGTLFAPFTRSADSTAKRYQGTGLGLSICKSLAELMGGSVGYRTNPDCHGSVFWLKIKLGRIDAPSPRSAVCPSSDPCEDLKKIAPRKQLLLVEDNMINQVVLLKMLSSLDFERVDATWDGAEAVRLVKQKPLAYDAILMDVSMPIMDGLQATTAIREMRNDVPVIAVTGNALKGDFETYLAKGMNDFIAKPIHRKELARVLLQWIGH</sequence>
<dbReference type="CDD" id="cd16922">
    <property type="entry name" value="HATPase_EvgS-ArcB-TorS-like"/>
    <property type="match status" value="1"/>
</dbReference>
<name>A0AAF0DFT7_9EURO</name>
<comment type="catalytic activity">
    <reaction evidence="1">
        <text>ATP + protein L-histidine = ADP + protein N-phospho-L-histidine.</text>
        <dbReference type="EC" id="2.7.13.3"/>
    </reaction>
</comment>
<feature type="modified residue" description="4-aspartylphosphate" evidence="8">
    <location>
        <position position="727"/>
    </location>
</feature>
<dbReference type="PROSITE" id="PS50109">
    <property type="entry name" value="HIS_KIN"/>
    <property type="match status" value="1"/>
</dbReference>
<protein>
    <recommendedName>
        <fullName evidence="3">histidine kinase</fullName>
        <ecNumber evidence="3">2.7.13.3</ecNumber>
    </recommendedName>
</protein>
<dbReference type="InterPro" id="IPR000014">
    <property type="entry name" value="PAS"/>
</dbReference>
<dbReference type="SUPFAM" id="SSF52172">
    <property type="entry name" value="CheY-like"/>
    <property type="match status" value="1"/>
</dbReference>
<dbReference type="InterPro" id="IPR011006">
    <property type="entry name" value="CheY-like_superfamily"/>
</dbReference>
<dbReference type="FunFam" id="1.10.287.130:FF:000030">
    <property type="entry name" value="Putative histidine kinase 5"/>
    <property type="match status" value="1"/>
</dbReference>
<evidence type="ECO:0000256" key="8">
    <source>
        <dbReference type="PROSITE-ProRule" id="PRU00169"/>
    </source>
</evidence>
<dbReference type="InterPro" id="IPR000700">
    <property type="entry name" value="PAS-assoc_C"/>
</dbReference>
<feature type="region of interest" description="Disordered" evidence="9">
    <location>
        <begin position="1"/>
        <end position="71"/>
    </location>
</feature>
<dbReference type="InterPro" id="IPR003594">
    <property type="entry name" value="HATPase_dom"/>
</dbReference>
<feature type="compositionally biased region" description="Basic and acidic residues" evidence="9">
    <location>
        <begin position="33"/>
        <end position="44"/>
    </location>
</feature>
<dbReference type="CDD" id="cd00130">
    <property type="entry name" value="PAS"/>
    <property type="match status" value="1"/>
</dbReference>
<dbReference type="EMBL" id="CP120628">
    <property type="protein sequence ID" value="WEW57349.1"/>
    <property type="molecule type" value="Genomic_DNA"/>
</dbReference>
<dbReference type="Proteomes" id="UP001219355">
    <property type="component" value="Chromosome 2"/>
</dbReference>
<dbReference type="SMART" id="SM00091">
    <property type="entry name" value="PAS"/>
    <property type="match status" value="2"/>
</dbReference>
<dbReference type="CDD" id="cd00082">
    <property type="entry name" value="HisKA"/>
    <property type="match status" value="1"/>
</dbReference>
<keyword evidence="6 14" id="KW-0808">Transferase</keyword>
<proteinExistence type="predicted"/>
<dbReference type="InterPro" id="IPR036890">
    <property type="entry name" value="HATPase_C_sf"/>
</dbReference>
<evidence type="ECO:0000256" key="4">
    <source>
        <dbReference type="ARBA" id="ARBA00022490"/>
    </source>
</evidence>
<dbReference type="CDD" id="cd17546">
    <property type="entry name" value="REC_hyHK_CKI1_RcsC-like"/>
    <property type="match status" value="1"/>
</dbReference>
<dbReference type="EC" id="2.7.13.3" evidence="3"/>
<dbReference type="Gene3D" id="1.10.287.130">
    <property type="match status" value="1"/>
</dbReference>
<dbReference type="PANTHER" id="PTHR43047">
    <property type="entry name" value="TWO-COMPONENT HISTIDINE PROTEIN KINASE"/>
    <property type="match status" value="1"/>
</dbReference>
<dbReference type="Pfam" id="PF00072">
    <property type="entry name" value="Response_reg"/>
    <property type="match status" value="1"/>
</dbReference>
<dbReference type="PROSITE" id="PS50112">
    <property type="entry name" value="PAS"/>
    <property type="match status" value="1"/>
</dbReference>
<feature type="domain" description="PAC" evidence="13">
    <location>
        <begin position="360"/>
        <end position="411"/>
    </location>
</feature>
<dbReference type="Gene3D" id="3.30.565.10">
    <property type="entry name" value="Histidine kinase-like ATPase, C-terminal domain"/>
    <property type="match status" value="1"/>
</dbReference>
<dbReference type="InterPro" id="IPR003661">
    <property type="entry name" value="HisK_dim/P_dom"/>
</dbReference>
<dbReference type="PROSITE" id="PS50113">
    <property type="entry name" value="PAC"/>
    <property type="match status" value="1"/>
</dbReference>
<dbReference type="SMART" id="SM00448">
    <property type="entry name" value="REC"/>
    <property type="match status" value="1"/>
</dbReference>
<evidence type="ECO:0000256" key="2">
    <source>
        <dbReference type="ARBA" id="ARBA00004496"/>
    </source>
</evidence>
<evidence type="ECO:0000313" key="14">
    <source>
        <dbReference type="EMBL" id="WEW57349.1"/>
    </source>
</evidence>
<evidence type="ECO:0000259" key="12">
    <source>
        <dbReference type="PROSITE" id="PS50112"/>
    </source>
</evidence>
<evidence type="ECO:0000256" key="7">
    <source>
        <dbReference type="ARBA" id="ARBA00022777"/>
    </source>
</evidence>
<dbReference type="SUPFAM" id="SSF55874">
    <property type="entry name" value="ATPase domain of HSP90 chaperone/DNA topoisomerase II/histidine kinase"/>
    <property type="match status" value="1"/>
</dbReference>
<gene>
    <name evidence="14" type="ORF">PRK78_002815</name>
</gene>
<dbReference type="InterPro" id="IPR005467">
    <property type="entry name" value="His_kinase_dom"/>
</dbReference>
<dbReference type="Gene3D" id="3.40.50.2300">
    <property type="match status" value="1"/>
</dbReference>
<comment type="subcellular location">
    <subcellularLocation>
        <location evidence="2">Cytoplasm</location>
    </subcellularLocation>
</comment>
<dbReference type="NCBIfam" id="TIGR00229">
    <property type="entry name" value="sensory_box"/>
    <property type="match status" value="1"/>
</dbReference>
<evidence type="ECO:0000259" key="11">
    <source>
        <dbReference type="PROSITE" id="PS50110"/>
    </source>
</evidence>
<dbReference type="GO" id="GO:0005737">
    <property type="term" value="C:cytoplasm"/>
    <property type="evidence" value="ECO:0007669"/>
    <property type="project" value="UniProtKB-SubCell"/>
</dbReference>
<dbReference type="InterPro" id="IPR001789">
    <property type="entry name" value="Sig_transdc_resp-reg_receiver"/>
</dbReference>
<evidence type="ECO:0000259" key="10">
    <source>
        <dbReference type="PROSITE" id="PS50109"/>
    </source>
</evidence>
<dbReference type="SMART" id="SM00387">
    <property type="entry name" value="HATPase_c"/>
    <property type="match status" value="1"/>
</dbReference>
<dbReference type="Pfam" id="PF02518">
    <property type="entry name" value="HATPase_c"/>
    <property type="match status" value="1"/>
</dbReference>
<dbReference type="Pfam" id="PF13426">
    <property type="entry name" value="PAS_9"/>
    <property type="match status" value="1"/>
</dbReference>
<dbReference type="Gene3D" id="3.30.450.20">
    <property type="entry name" value="PAS domain"/>
    <property type="match status" value="2"/>
</dbReference>
<evidence type="ECO:0000256" key="3">
    <source>
        <dbReference type="ARBA" id="ARBA00012438"/>
    </source>
</evidence>
<dbReference type="InterPro" id="IPR035965">
    <property type="entry name" value="PAS-like_dom_sf"/>
</dbReference>
<evidence type="ECO:0000256" key="9">
    <source>
        <dbReference type="SAM" id="MobiDB-lite"/>
    </source>
</evidence>
<dbReference type="PANTHER" id="PTHR43047:SF64">
    <property type="entry name" value="HISTIDINE KINASE CONTAINING CHEY-HOMOLOGOUS RECEIVER DOMAIN AND PAS DOMAIN-RELATED"/>
    <property type="match status" value="1"/>
</dbReference>
<dbReference type="SUPFAM" id="SSF47384">
    <property type="entry name" value="Homodimeric domain of signal transducing histidine kinase"/>
    <property type="match status" value="1"/>
</dbReference>
<evidence type="ECO:0000313" key="15">
    <source>
        <dbReference type="Proteomes" id="UP001219355"/>
    </source>
</evidence>
<feature type="domain" description="Histidine kinase" evidence="10">
    <location>
        <begin position="426"/>
        <end position="647"/>
    </location>
</feature>
<dbReference type="AlphaFoldDB" id="A0AAF0DFT7"/>
<organism evidence="14 15">
    <name type="scientific">Emydomyces testavorans</name>
    <dbReference type="NCBI Taxonomy" id="2070801"/>
    <lineage>
        <taxon>Eukaryota</taxon>
        <taxon>Fungi</taxon>
        <taxon>Dikarya</taxon>
        <taxon>Ascomycota</taxon>
        <taxon>Pezizomycotina</taxon>
        <taxon>Eurotiomycetes</taxon>
        <taxon>Eurotiomycetidae</taxon>
        <taxon>Onygenales</taxon>
        <taxon>Nannizziopsiaceae</taxon>
        <taxon>Emydomyces</taxon>
    </lineage>
</organism>
<dbReference type="InterPro" id="IPR004358">
    <property type="entry name" value="Sig_transdc_His_kin-like_C"/>
</dbReference>
<dbReference type="GO" id="GO:0000155">
    <property type="term" value="F:phosphorelay sensor kinase activity"/>
    <property type="evidence" value="ECO:0007669"/>
    <property type="project" value="InterPro"/>
</dbReference>
<evidence type="ECO:0000256" key="1">
    <source>
        <dbReference type="ARBA" id="ARBA00000085"/>
    </source>
</evidence>
<reference evidence="14" key="1">
    <citation type="submission" date="2023-03" db="EMBL/GenBank/DDBJ databases">
        <title>Emydomyces testavorans Genome Sequence.</title>
        <authorList>
            <person name="Hoyer L."/>
        </authorList>
    </citation>
    <scope>NUCLEOTIDE SEQUENCE</scope>
    <source>
        <strain evidence="14">16-2883</strain>
    </source>
</reference>
<feature type="domain" description="PAS" evidence="12">
    <location>
        <begin position="285"/>
        <end position="340"/>
    </location>
</feature>
<evidence type="ECO:0000256" key="5">
    <source>
        <dbReference type="ARBA" id="ARBA00022553"/>
    </source>
</evidence>
<keyword evidence="15" id="KW-1185">Reference proteome</keyword>